<feature type="domain" description="Ribosomal protein eL8/eL30/eS12/Gadd45" evidence="1">
    <location>
        <begin position="5"/>
        <end position="77"/>
    </location>
</feature>
<dbReference type="RefSeq" id="WP_250858667.1">
    <property type="nucleotide sequence ID" value="NZ_JAGSOJ010000002.1"/>
</dbReference>
<name>A0A9J6NYN2_9CLOT</name>
<keyword evidence="3" id="KW-1185">Reference proteome</keyword>
<dbReference type="Proteomes" id="UP001056429">
    <property type="component" value="Unassembled WGS sequence"/>
</dbReference>
<dbReference type="EMBL" id="JAGSOJ010000002">
    <property type="protein sequence ID" value="MCM1989639.1"/>
    <property type="molecule type" value="Genomic_DNA"/>
</dbReference>
<dbReference type="SUPFAM" id="SSF55315">
    <property type="entry name" value="L30e-like"/>
    <property type="match status" value="1"/>
</dbReference>
<proteinExistence type="predicted"/>
<dbReference type="InterPro" id="IPR029064">
    <property type="entry name" value="Ribosomal_eL30-like_sf"/>
</dbReference>
<reference evidence="2" key="2">
    <citation type="submission" date="2021-04" db="EMBL/GenBank/DDBJ databases">
        <authorList>
            <person name="Dong X."/>
        </authorList>
    </citation>
    <scope>NUCLEOTIDE SEQUENCE</scope>
    <source>
        <strain evidence="2">ZWT</strain>
    </source>
</reference>
<evidence type="ECO:0000259" key="1">
    <source>
        <dbReference type="Pfam" id="PF01248"/>
    </source>
</evidence>
<sequence>MLELKNNTKVVGVKQSLKKMNNKDCRCLCIAKNAEKIVIQPLIDKAKDLSVEIVYIDTMTELGEICDIDVGAAAALFLKEQ</sequence>
<evidence type="ECO:0000313" key="2">
    <source>
        <dbReference type="EMBL" id="MCM1989639.1"/>
    </source>
</evidence>
<reference evidence="2" key="1">
    <citation type="journal article" date="2021" name="mSystems">
        <title>Bacteria and Archaea Synergistically Convert Glycine Betaine to Biogenic Methane in the Formosa Cold Seep of the South China Sea.</title>
        <authorList>
            <person name="Li L."/>
            <person name="Zhang W."/>
            <person name="Zhang S."/>
            <person name="Song L."/>
            <person name="Sun Q."/>
            <person name="Zhang H."/>
            <person name="Xiang H."/>
            <person name="Dong X."/>
        </authorList>
    </citation>
    <scope>NUCLEOTIDE SEQUENCE</scope>
    <source>
        <strain evidence="2">ZWT</strain>
    </source>
</reference>
<protein>
    <submittedName>
        <fullName evidence="2">Ribosomal L7Ae/L30e/S12e/Gadd45 family protein</fullName>
    </submittedName>
</protein>
<accession>A0A9J6NYN2</accession>
<dbReference type="Pfam" id="PF01248">
    <property type="entry name" value="Ribosomal_L7Ae"/>
    <property type="match status" value="1"/>
</dbReference>
<evidence type="ECO:0000313" key="3">
    <source>
        <dbReference type="Proteomes" id="UP001056429"/>
    </source>
</evidence>
<dbReference type="Gene3D" id="3.30.1330.30">
    <property type="match status" value="1"/>
</dbReference>
<dbReference type="AlphaFoldDB" id="A0A9J6NYN2"/>
<organism evidence="2 3">
    <name type="scientific">Oceanirhabdus seepicola</name>
    <dbReference type="NCBI Taxonomy" id="2828781"/>
    <lineage>
        <taxon>Bacteria</taxon>
        <taxon>Bacillati</taxon>
        <taxon>Bacillota</taxon>
        <taxon>Clostridia</taxon>
        <taxon>Eubacteriales</taxon>
        <taxon>Clostridiaceae</taxon>
        <taxon>Oceanirhabdus</taxon>
    </lineage>
</organism>
<comment type="caution">
    <text evidence="2">The sequence shown here is derived from an EMBL/GenBank/DDBJ whole genome shotgun (WGS) entry which is preliminary data.</text>
</comment>
<gene>
    <name evidence="2" type="ORF">KDK92_07805</name>
</gene>
<dbReference type="InterPro" id="IPR004038">
    <property type="entry name" value="Ribosomal_eL8/eL30/eS12/Gad45"/>
</dbReference>